<accession>A0A6I4TTT7</accession>
<dbReference type="EMBL" id="WTYJ01000001">
    <property type="protein sequence ID" value="MXO98729.1"/>
    <property type="molecule type" value="Genomic_DNA"/>
</dbReference>
<evidence type="ECO:0000313" key="6">
    <source>
        <dbReference type="Proteomes" id="UP000469430"/>
    </source>
</evidence>
<keyword evidence="1" id="KW-0349">Heme</keyword>
<keyword evidence="2" id="KW-0479">Metal-binding</keyword>
<dbReference type="InterPro" id="IPR009056">
    <property type="entry name" value="Cyt_c-like_dom"/>
</dbReference>
<dbReference type="OrthoDB" id="9757546at2"/>
<keyword evidence="6" id="KW-1185">Reference proteome</keyword>
<evidence type="ECO:0000259" key="4">
    <source>
        <dbReference type="Pfam" id="PF13442"/>
    </source>
</evidence>
<proteinExistence type="predicted"/>
<dbReference type="SUPFAM" id="SSF46626">
    <property type="entry name" value="Cytochrome c"/>
    <property type="match status" value="1"/>
</dbReference>
<evidence type="ECO:0000256" key="1">
    <source>
        <dbReference type="ARBA" id="ARBA00022617"/>
    </source>
</evidence>
<gene>
    <name evidence="5" type="ORF">GRI97_07000</name>
</gene>
<keyword evidence="3" id="KW-0408">Iron</keyword>
<evidence type="ECO:0000256" key="2">
    <source>
        <dbReference type="ARBA" id="ARBA00022723"/>
    </source>
</evidence>
<dbReference type="InterPro" id="IPR036909">
    <property type="entry name" value="Cyt_c-like_dom_sf"/>
</dbReference>
<dbReference type="AlphaFoldDB" id="A0A6I4TTT7"/>
<dbReference type="GO" id="GO:0046872">
    <property type="term" value="F:metal ion binding"/>
    <property type="evidence" value="ECO:0007669"/>
    <property type="project" value="UniProtKB-KW"/>
</dbReference>
<dbReference type="GO" id="GO:0020037">
    <property type="term" value="F:heme binding"/>
    <property type="evidence" value="ECO:0007669"/>
    <property type="project" value="InterPro"/>
</dbReference>
<protein>
    <submittedName>
        <fullName evidence="5">Cytochrome c</fullName>
    </submittedName>
</protein>
<evidence type="ECO:0000313" key="5">
    <source>
        <dbReference type="EMBL" id="MXO98729.1"/>
    </source>
</evidence>
<evidence type="ECO:0000256" key="3">
    <source>
        <dbReference type="ARBA" id="ARBA00023004"/>
    </source>
</evidence>
<sequence length="102" mass="10640">MAGVAMLGAGGMTALSAAAQQTAEPVREPQFIYERTCGYCHGHNVGPVIRGRKLPAAVISSFVRSGNGAMPAFKPTEISDAELSGLARWISESAADPKEHGQ</sequence>
<dbReference type="Gene3D" id="1.10.760.10">
    <property type="entry name" value="Cytochrome c-like domain"/>
    <property type="match status" value="1"/>
</dbReference>
<feature type="domain" description="Cytochrome c" evidence="4">
    <location>
        <begin position="26"/>
        <end position="90"/>
    </location>
</feature>
<dbReference type="GO" id="GO:0009055">
    <property type="term" value="F:electron transfer activity"/>
    <property type="evidence" value="ECO:0007669"/>
    <property type="project" value="InterPro"/>
</dbReference>
<reference evidence="5 6" key="1">
    <citation type="submission" date="2019-12" db="EMBL/GenBank/DDBJ databases">
        <title>Genomic-based taxomic classification of the family Erythrobacteraceae.</title>
        <authorList>
            <person name="Xu L."/>
        </authorList>
    </citation>
    <scope>NUCLEOTIDE SEQUENCE [LARGE SCALE GENOMIC DNA]</scope>
    <source>
        <strain evidence="5 6">S36</strain>
    </source>
</reference>
<name>A0A6I4TTT7_9SPHN</name>
<comment type="caution">
    <text evidence="5">The sequence shown here is derived from an EMBL/GenBank/DDBJ whole genome shotgun (WGS) entry which is preliminary data.</text>
</comment>
<dbReference type="Proteomes" id="UP000469430">
    <property type="component" value="Unassembled WGS sequence"/>
</dbReference>
<organism evidence="5 6">
    <name type="scientific">Croceibacterium xixiisoli</name>
    <dbReference type="NCBI Taxonomy" id="1476466"/>
    <lineage>
        <taxon>Bacteria</taxon>
        <taxon>Pseudomonadati</taxon>
        <taxon>Pseudomonadota</taxon>
        <taxon>Alphaproteobacteria</taxon>
        <taxon>Sphingomonadales</taxon>
        <taxon>Erythrobacteraceae</taxon>
        <taxon>Croceibacterium</taxon>
    </lineage>
</organism>
<dbReference type="Pfam" id="PF13442">
    <property type="entry name" value="Cytochrome_CBB3"/>
    <property type="match status" value="1"/>
</dbReference>